<feature type="transmembrane region" description="Helical" evidence="7">
    <location>
        <begin position="43"/>
        <end position="61"/>
    </location>
</feature>
<comment type="caution">
    <text evidence="9">The sequence shown here is derived from an EMBL/GenBank/DDBJ whole genome shotgun (WGS) entry which is preliminary data.</text>
</comment>
<name>A0ABU3FBW1_9ENTE</name>
<feature type="transmembrane region" description="Helical" evidence="7">
    <location>
        <begin position="73"/>
        <end position="90"/>
    </location>
</feature>
<feature type="transmembrane region" description="Helical" evidence="7">
    <location>
        <begin position="222"/>
        <end position="242"/>
    </location>
</feature>
<feature type="transmembrane region" description="Helical" evidence="7">
    <location>
        <begin position="96"/>
        <end position="118"/>
    </location>
</feature>
<sequence length="312" mass="34669">MNLLGGTKISETAKGHLSAGLTVAIWALTFISTKVLLKDFLPIEILFIRFLIGFISLLIVSRKIVLFRNWREERYYLIAGLLGVFLYYYLENVALTFTLAMNVGVIGSVSPFMTALISRFILKQGTIPRVFVLGFICSMIGISLISFSGTLNVNPFGDGLALLATVCWAAYSLIVKKISTFGQGTIAATQRIFFYGLLWMVPVLFFSIDTFDFSRFTQITNFGNLIFLGVGASALCFVTWNFSVKTLGAVRAAVYIYTIPMLTTLASVLILAEPLTVKTFFGILLTLTGLVLSELPNFLRQRKIRANKRLHD</sequence>
<feature type="transmembrane region" description="Helical" evidence="7">
    <location>
        <begin position="153"/>
        <end position="171"/>
    </location>
</feature>
<dbReference type="SUPFAM" id="SSF103481">
    <property type="entry name" value="Multidrug resistance efflux transporter EmrE"/>
    <property type="match status" value="2"/>
</dbReference>
<dbReference type="Proteomes" id="UP001181046">
    <property type="component" value="Unassembled WGS sequence"/>
</dbReference>
<comment type="subcellular location">
    <subcellularLocation>
        <location evidence="1">Cell membrane</location>
        <topology evidence="1">Multi-pass membrane protein</topology>
    </subcellularLocation>
</comment>
<organism evidence="9 10">
    <name type="scientific">Enterococcus xiangfangensis</name>
    <dbReference type="NCBI Taxonomy" id="1296537"/>
    <lineage>
        <taxon>Bacteria</taxon>
        <taxon>Bacillati</taxon>
        <taxon>Bacillota</taxon>
        <taxon>Bacilli</taxon>
        <taxon>Lactobacillales</taxon>
        <taxon>Enterococcaceae</taxon>
        <taxon>Enterococcus</taxon>
    </lineage>
</organism>
<dbReference type="InterPro" id="IPR051258">
    <property type="entry name" value="Diverse_Substrate_Transporter"/>
</dbReference>
<feature type="transmembrane region" description="Helical" evidence="7">
    <location>
        <begin position="130"/>
        <end position="147"/>
    </location>
</feature>
<keyword evidence="4 7" id="KW-0812">Transmembrane</keyword>
<evidence type="ECO:0000313" key="9">
    <source>
        <dbReference type="EMBL" id="MDT2760156.1"/>
    </source>
</evidence>
<feature type="domain" description="EamA" evidence="8">
    <location>
        <begin position="14"/>
        <end position="146"/>
    </location>
</feature>
<feature type="transmembrane region" description="Helical" evidence="7">
    <location>
        <begin position="278"/>
        <end position="299"/>
    </location>
</feature>
<protein>
    <submittedName>
        <fullName evidence="9">DMT family transporter</fullName>
    </submittedName>
</protein>
<dbReference type="PANTHER" id="PTHR42920">
    <property type="entry name" value="OS03G0707200 PROTEIN-RELATED"/>
    <property type="match status" value="1"/>
</dbReference>
<evidence type="ECO:0000256" key="3">
    <source>
        <dbReference type="ARBA" id="ARBA00022475"/>
    </source>
</evidence>
<dbReference type="EMBL" id="JARQAJ010000006">
    <property type="protein sequence ID" value="MDT2760156.1"/>
    <property type="molecule type" value="Genomic_DNA"/>
</dbReference>
<keyword evidence="3" id="KW-1003">Cell membrane</keyword>
<comment type="similarity">
    <text evidence="2">Belongs to the EamA transporter family.</text>
</comment>
<evidence type="ECO:0000259" key="8">
    <source>
        <dbReference type="Pfam" id="PF00892"/>
    </source>
</evidence>
<dbReference type="InterPro" id="IPR000620">
    <property type="entry name" value="EamA_dom"/>
</dbReference>
<keyword evidence="5 7" id="KW-1133">Transmembrane helix</keyword>
<evidence type="ECO:0000256" key="1">
    <source>
        <dbReference type="ARBA" id="ARBA00004651"/>
    </source>
</evidence>
<dbReference type="Pfam" id="PF00892">
    <property type="entry name" value="EamA"/>
    <property type="match status" value="2"/>
</dbReference>
<evidence type="ECO:0000256" key="6">
    <source>
        <dbReference type="ARBA" id="ARBA00023136"/>
    </source>
</evidence>
<evidence type="ECO:0000256" key="7">
    <source>
        <dbReference type="SAM" id="Phobius"/>
    </source>
</evidence>
<evidence type="ECO:0000256" key="4">
    <source>
        <dbReference type="ARBA" id="ARBA00022692"/>
    </source>
</evidence>
<evidence type="ECO:0000313" key="10">
    <source>
        <dbReference type="Proteomes" id="UP001181046"/>
    </source>
</evidence>
<evidence type="ECO:0000256" key="5">
    <source>
        <dbReference type="ARBA" id="ARBA00022989"/>
    </source>
</evidence>
<feature type="transmembrane region" description="Helical" evidence="7">
    <location>
        <begin position="254"/>
        <end position="272"/>
    </location>
</feature>
<reference evidence="9" key="1">
    <citation type="submission" date="2023-03" db="EMBL/GenBank/DDBJ databases">
        <authorList>
            <person name="Shen W."/>
            <person name="Cai J."/>
        </authorList>
    </citation>
    <scope>NUCLEOTIDE SEQUENCE</scope>
    <source>
        <strain evidence="9">P66-3</strain>
    </source>
</reference>
<evidence type="ECO:0000256" key="2">
    <source>
        <dbReference type="ARBA" id="ARBA00007362"/>
    </source>
</evidence>
<feature type="transmembrane region" description="Helical" evidence="7">
    <location>
        <begin position="192"/>
        <end position="210"/>
    </location>
</feature>
<keyword evidence="10" id="KW-1185">Reference proteome</keyword>
<keyword evidence="6 7" id="KW-0472">Membrane</keyword>
<gene>
    <name evidence="9" type="ORF">P7H27_10320</name>
</gene>
<feature type="domain" description="EamA" evidence="8">
    <location>
        <begin position="156"/>
        <end position="292"/>
    </location>
</feature>
<accession>A0ABU3FBW1</accession>
<dbReference type="PANTHER" id="PTHR42920:SF11">
    <property type="entry name" value="INNER MEMBRANE PROTEIN YTFF"/>
    <property type="match status" value="1"/>
</dbReference>
<proteinExistence type="inferred from homology"/>
<dbReference type="InterPro" id="IPR037185">
    <property type="entry name" value="EmrE-like"/>
</dbReference>
<feature type="transmembrane region" description="Helical" evidence="7">
    <location>
        <begin position="17"/>
        <end position="37"/>
    </location>
</feature>